<dbReference type="InterPro" id="IPR000182">
    <property type="entry name" value="GNAT_dom"/>
</dbReference>
<protein>
    <submittedName>
        <fullName evidence="2">GNAT family N-acetyltransferase</fullName>
    </submittedName>
</protein>
<keyword evidence="2" id="KW-0808">Transferase</keyword>
<reference evidence="2 3" key="1">
    <citation type="submission" date="2019-01" db="EMBL/GenBank/DDBJ databases">
        <title>Flavobacterium sp. nov.,isolated from freshwater.</title>
        <authorList>
            <person name="Zhang R."/>
            <person name="Du Z.-J."/>
        </authorList>
    </citation>
    <scope>NUCLEOTIDE SEQUENCE [LARGE SCALE GENOMIC DNA]</scope>
    <source>
        <strain evidence="2 3">1E403</strain>
    </source>
</reference>
<keyword evidence="3" id="KW-1185">Reference proteome</keyword>
<dbReference type="EMBL" id="SBII01000012">
    <property type="protein sequence ID" value="RWW92334.1"/>
    <property type="molecule type" value="Genomic_DNA"/>
</dbReference>
<dbReference type="PROSITE" id="PS51186">
    <property type="entry name" value="GNAT"/>
    <property type="match status" value="1"/>
</dbReference>
<gene>
    <name evidence="2" type="ORF">EPI11_15600</name>
</gene>
<name>A0A444GN22_9FLAO</name>
<dbReference type="SUPFAM" id="SSF55729">
    <property type="entry name" value="Acyl-CoA N-acyltransferases (Nat)"/>
    <property type="match status" value="1"/>
</dbReference>
<organism evidence="2 3">
    <name type="scientific">Flavobacterium cerinum</name>
    <dbReference type="NCBI Taxonomy" id="2502784"/>
    <lineage>
        <taxon>Bacteria</taxon>
        <taxon>Pseudomonadati</taxon>
        <taxon>Bacteroidota</taxon>
        <taxon>Flavobacteriia</taxon>
        <taxon>Flavobacteriales</taxon>
        <taxon>Flavobacteriaceae</taxon>
        <taxon>Flavobacterium</taxon>
    </lineage>
</organism>
<dbReference type="RefSeq" id="WP_128390915.1">
    <property type="nucleotide sequence ID" value="NZ_SBII01000012.1"/>
</dbReference>
<dbReference type="PANTHER" id="PTHR43451">
    <property type="entry name" value="ACETYLTRANSFERASE (GNAT) FAMILY PROTEIN"/>
    <property type="match status" value="1"/>
</dbReference>
<accession>A0A444GN22</accession>
<dbReference type="CDD" id="cd04301">
    <property type="entry name" value="NAT_SF"/>
    <property type="match status" value="1"/>
</dbReference>
<dbReference type="Proteomes" id="UP000287527">
    <property type="component" value="Unassembled WGS sequence"/>
</dbReference>
<feature type="domain" description="N-acetyltransferase" evidence="1">
    <location>
        <begin position="11"/>
        <end position="164"/>
    </location>
</feature>
<dbReference type="PANTHER" id="PTHR43451:SF1">
    <property type="entry name" value="ACETYLTRANSFERASE"/>
    <property type="match status" value="1"/>
</dbReference>
<proteinExistence type="predicted"/>
<dbReference type="OrthoDB" id="424368at2"/>
<comment type="caution">
    <text evidence="2">The sequence shown here is derived from an EMBL/GenBank/DDBJ whole genome shotgun (WGS) entry which is preliminary data.</text>
</comment>
<dbReference type="GO" id="GO:0016747">
    <property type="term" value="F:acyltransferase activity, transferring groups other than amino-acyl groups"/>
    <property type="evidence" value="ECO:0007669"/>
    <property type="project" value="InterPro"/>
</dbReference>
<dbReference type="InterPro" id="IPR016181">
    <property type="entry name" value="Acyl_CoA_acyltransferase"/>
</dbReference>
<evidence type="ECO:0000259" key="1">
    <source>
        <dbReference type="PROSITE" id="PS51186"/>
    </source>
</evidence>
<dbReference type="Pfam" id="PF13673">
    <property type="entry name" value="Acetyltransf_10"/>
    <property type="match status" value="1"/>
</dbReference>
<evidence type="ECO:0000313" key="2">
    <source>
        <dbReference type="EMBL" id="RWW92334.1"/>
    </source>
</evidence>
<dbReference type="AlphaFoldDB" id="A0A444GN22"/>
<evidence type="ECO:0000313" key="3">
    <source>
        <dbReference type="Proteomes" id="UP000287527"/>
    </source>
</evidence>
<dbReference type="Gene3D" id="3.40.630.30">
    <property type="match status" value="1"/>
</dbReference>
<dbReference type="InterPro" id="IPR052564">
    <property type="entry name" value="N-acetyltrans/Recomb-assoc"/>
</dbReference>
<sequence>MIYEPLLQDPLTLRQAVLTDLDEIKELFTATITTICTNDYTPEQIAVWASTVENSHRWYDAVAGQLFLLAEMDDKIVGFASLDNSTYIDFMYVHKDYQRQGIAEILMEELEIEARDFGTITLTSDVSKTARPFFERIGFEVVTEQLNLRRGVEIVNYKMSKALL</sequence>